<feature type="domain" description="Glutamine amidotransferase type-2" evidence="12">
    <location>
        <begin position="2"/>
        <end position="212"/>
    </location>
</feature>
<feature type="binding site" evidence="10">
    <location>
        <position position="287"/>
    </location>
    <ligand>
        <name>ATP</name>
        <dbReference type="ChEBI" id="CHEBI:30616"/>
    </ligand>
</feature>
<dbReference type="InterPro" id="IPR006426">
    <property type="entry name" value="Asn_synth_AEB"/>
</dbReference>
<feature type="site" description="Important for beta-aspartyl-AMP intermediate formation" evidence="11">
    <location>
        <position position="364"/>
    </location>
</feature>
<keyword evidence="4 10" id="KW-0547">Nucleotide-binding</keyword>
<reference evidence="13 14" key="1">
    <citation type="journal article" date="2014" name="BMC Genomics">
        <title>Complete genome sequence of producer of the glycopeptide antibiotic Aculeximycin Kutzneria albida DSM 43870T, a representative of minor genus of Pseudonocardiaceae.</title>
        <authorList>
            <person name="Rebets Y."/>
            <person name="Tokovenko B."/>
            <person name="Lushchyk I."/>
            <person name="Ruckert C."/>
            <person name="Zaburannyi N."/>
            <person name="Bechthold A."/>
            <person name="Kalinowski J."/>
            <person name="Luzhetskyy A."/>
        </authorList>
    </citation>
    <scope>NUCLEOTIDE SEQUENCE [LARGE SCALE GENOMIC DNA]</scope>
    <source>
        <strain evidence="13">DSM 43870</strain>
    </source>
</reference>
<feature type="active site" description="For GATase activity" evidence="9">
    <location>
        <position position="2"/>
    </location>
</feature>
<evidence type="ECO:0000313" key="14">
    <source>
        <dbReference type="Proteomes" id="UP000019225"/>
    </source>
</evidence>
<dbReference type="InterPro" id="IPR014729">
    <property type="entry name" value="Rossmann-like_a/b/a_fold"/>
</dbReference>
<dbReference type="EC" id="6.3.5.4" evidence="3"/>
<evidence type="ECO:0000259" key="12">
    <source>
        <dbReference type="PROSITE" id="PS51278"/>
    </source>
</evidence>
<dbReference type="Pfam" id="PF13537">
    <property type="entry name" value="GATase_7"/>
    <property type="match status" value="1"/>
</dbReference>
<dbReference type="InterPro" id="IPR051786">
    <property type="entry name" value="ASN_synthetase/amidase"/>
</dbReference>
<evidence type="ECO:0000256" key="3">
    <source>
        <dbReference type="ARBA" id="ARBA00012737"/>
    </source>
</evidence>
<gene>
    <name evidence="13" type="ORF">KALB_2174</name>
</gene>
<dbReference type="Gene3D" id="3.40.50.620">
    <property type="entry name" value="HUPs"/>
    <property type="match status" value="1"/>
</dbReference>
<dbReference type="AlphaFoldDB" id="W5W2W8"/>
<keyword evidence="6 9" id="KW-0061">Asparagine biosynthesis</keyword>
<keyword evidence="14" id="KW-1185">Reference proteome</keyword>
<evidence type="ECO:0000256" key="2">
    <source>
        <dbReference type="ARBA" id="ARBA00005752"/>
    </source>
</evidence>
<dbReference type="CDD" id="cd00712">
    <property type="entry name" value="AsnB"/>
    <property type="match status" value="1"/>
</dbReference>
<evidence type="ECO:0000256" key="11">
    <source>
        <dbReference type="PIRSR" id="PIRSR001589-3"/>
    </source>
</evidence>
<feature type="binding site" evidence="10">
    <location>
        <position position="96"/>
    </location>
    <ligand>
        <name>L-glutamine</name>
        <dbReference type="ChEBI" id="CHEBI:58359"/>
    </ligand>
</feature>
<evidence type="ECO:0000256" key="6">
    <source>
        <dbReference type="ARBA" id="ARBA00022888"/>
    </source>
</evidence>
<dbReference type="InterPro" id="IPR017932">
    <property type="entry name" value="GATase_2_dom"/>
</dbReference>
<evidence type="ECO:0000256" key="9">
    <source>
        <dbReference type="PIRSR" id="PIRSR001589-1"/>
    </source>
</evidence>
<dbReference type="RefSeq" id="WP_025355719.1">
    <property type="nucleotide sequence ID" value="NZ_CP007155.1"/>
</dbReference>
<dbReference type="eggNOG" id="COG0367">
    <property type="taxonomic scope" value="Bacteria"/>
</dbReference>
<dbReference type="InterPro" id="IPR029055">
    <property type="entry name" value="Ntn_hydrolases_N"/>
</dbReference>
<comment type="catalytic activity">
    <reaction evidence="8">
        <text>L-aspartate + L-glutamine + ATP + H2O = L-asparagine + L-glutamate + AMP + diphosphate + H(+)</text>
        <dbReference type="Rhea" id="RHEA:12228"/>
        <dbReference type="ChEBI" id="CHEBI:15377"/>
        <dbReference type="ChEBI" id="CHEBI:15378"/>
        <dbReference type="ChEBI" id="CHEBI:29985"/>
        <dbReference type="ChEBI" id="CHEBI:29991"/>
        <dbReference type="ChEBI" id="CHEBI:30616"/>
        <dbReference type="ChEBI" id="CHEBI:33019"/>
        <dbReference type="ChEBI" id="CHEBI:58048"/>
        <dbReference type="ChEBI" id="CHEBI:58359"/>
        <dbReference type="ChEBI" id="CHEBI:456215"/>
        <dbReference type="EC" id="6.3.5.4"/>
    </reaction>
</comment>
<dbReference type="Pfam" id="PF00733">
    <property type="entry name" value="Asn_synthase"/>
    <property type="match status" value="1"/>
</dbReference>
<dbReference type="KEGG" id="kal:KALB_2174"/>
<dbReference type="CDD" id="cd01991">
    <property type="entry name" value="Asn_synthase_B_C"/>
    <property type="match status" value="1"/>
</dbReference>
<keyword evidence="5 10" id="KW-0067">ATP-binding</keyword>
<proteinExistence type="inferred from homology"/>
<keyword evidence="9" id="KW-0028">Amino-acid biosynthesis</keyword>
<comment type="pathway">
    <text evidence="1">Amino-acid biosynthesis; L-asparagine biosynthesis; L-asparagine from L-aspartate (L-Gln route): step 1/1.</text>
</comment>
<keyword evidence="7 9" id="KW-0315">Glutamine amidotransferase</keyword>
<dbReference type="SUPFAM" id="SSF56235">
    <property type="entry name" value="N-terminal nucleophile aminohydrolases (Ntn hydrolases)"/>
    <property type="match status" value="1"/>
</dbReference>
<dbReference type="NCBIfam" id="TIGR01536">
    <property type="entry name" value="asn_synth_AEB"/>
    <property type="match status" value="1"/>
</dbReference>
<dbReference type="PATRIC" id="fig|1449976.3.peg.2171"/>
<dbReference type="GO" id="GO:0005829">
    <property type="term" value="C:cytosol"/>
    <property type="evidence" value="ECO:0007669"/>
    <property type="project" value="TreeGrafter"/>
</dbReference>
<evidence type="ECO:0000256" key="10">
    <source>
        <dbReference type="PIRSR" id="PIRSR001589-2"/>
    </source>
</evidence>
<dbReference type="PROSITE" id="PS51278">
    <property type="entry name" value="GATASE_TYPE_2"/>
    <property type="match status" value="1"/>
</dbReference>
<dbReference type="HOGENOM" id="CLU_014658_3_1_11"/>
<accession>W5W2W8</accession>
<evidence type="ECO:0000256" key="4">
    <source>
        <dbReference type="ARBA" id="ARBA00022741"/>
    </source>
</evidence>
<dbReference type="GO" id="GO:0005524">
    <property type="term" value="F:ATP binding"/>
    <property type="evidence" value="ECO:0007669"/>
    <property type="project" value="UniProtKB-KW"/>
</dbReference>
<sequence length="595" mass="65094">MCRIFGNLGASPLSERDLDALHRHQRGGGPDQQAHRSGPSWSLGANRLAIQGLDGGAQPYRHGEDIIAVLNGEIYNHDQLRQDLRARGYRFADHCDGSLIPALYLEHGDRFVELLDGMFALAVIDLRQQGRPRLLLANDPLGTKSAYFWYRAGEFVFSSELPALLAVSRVSSELRPEAIDLYLSMLAVLGSDTAFRDVQQLAPASHVVVEPGRAPVVRTYRTSIVAPEPAQDLAKVGVQLRELLDEEVRSLLSADVPVALITSGGLDSSLLTAMAARHQPGLHTFNIAYRGDWPADERGYAEQVARASGAVYHQVEADPADFPELLPQMVAHLGQPNAAPHCLSTYVLFREVRAAGFKVAVAGEGADELFGGYERFAVAAQGGPGWAERYLDAMAPVPARIRDAIYTPRFAAISSHADSPTSRIRATMAGLGARPALEDLLRFDQVDRFPYYILRRADHLSMASSVEVRVPFCQPRIVDFARSLGPELKISEGKVKRPVYVAAEGLVPAEVLHRKKQPFTLPVGAMLREGQPLFGYATERLRGSTALADYLVPSAVAGLLAEQRERPSDPVAKSLWALLVLDLWLEQVRTLRTGS</sequence>
<dbReference type="SUPFAM" id="SSF52402">
    <property type="entry name" value="Adenine nucleotide alpha hydrolases-like"/>
    <property type="match status" value="1"/>
</dbReference>
<dbReference type="PANTHER" id="PTHR43284">
    <property type="entry name" value="ASPARAGINE SYNTHETASE (GLUTAMINE-HYDROLYZING)"/>
    <property type="match status" value="1"/>
</dbReference>
<evidence type="ECO:0000256" key="1">
    <source>
        <dbReference type="ARBA" id="ARBA00005187"/>
    </source>
</evidence>
<evidence type="ECO:0000256" key="7">
    <source>
        <dbReference type="ARBA" id="ARBA00022962"/>
    </source>
</evidence>
<dbReference type="EMBL" id="CP007155">
    <property type="protein sequence ID" value="AHH95543.1"/>
    <property type="molecule type" value="Genomic_DNA"/>
</dbReference>
<dbReference type="STRING" id="1449976.KALB_2174"/>
<dbReference type="Proteomes" id="UP000019225">
    <property type="component" value="Chromosome"/>
</dbReference>
<dbReference type="GO" id="GO:0004066">
    <property type="term" value="F:asparagine synthase (glutamine-hydrolyzing) activity"/>
    <property type="evidence" value="ECO:0007669"/>
    <property type="project" value="UniProtKB-EC"/>
</dbReference>
<dbReference type="InterPro" id="IPR001962">
    <property type="entry name" value="Asn_synthase"/>
</dbReference>
<evidence type="ECO:0000313" key="13">
    <source>
        <dbReference type="EMBL" id="AHH95543.1"/>
    </source>
</evidence>
<dbReference type="Gene3D" id="3.60.20.10">
    <property type="entry name" value="Glutamine Phosphoribosylpyrophosphate, subunit 1, domain 1"/>
    <property type="match status" value="1"/>
</dbReference>
<comment type="similarity">
    <text evidence="2">Belongs to the asparagine synthetase family.</text>
</comment>
<name>W5W2W8_9PSEU</name>
<evidence type="ECO:0000256" key="5">
    <source>
        <dbReference type="ARBA" id="ARBA00022840"/>
    </source>
</evidence>
<dbReference type="PANTHER" id="PTHR43284:SF1">
    <property type="entry name" value="ASPARAGINE SYNTHETASE"/>
    <property type="match status" value="1"/>
</dbReference>
<organism evidence="13 14">
    <name type="scientific">Kutzneria albida DSM 43870</name>
    <dbReference type="NCBI Taxonomy" id="1449976"/>
    <lineage>
        <taxon>Bacteria</taxon>
        <taxon>Bacillati</taxon>
        <taxon>Actinomycetota</taxon>
        <taxon>Actinomycetes</taxon>
        <taxon>Pseudonocardiales</taxon>
        <taxon>Pseudonocardiaceae</taxon>
        <taxon>Kutzneria</taxon>
    </lineage>
</organism>
<dbReference type="InterPro" id="IPR033738">
    <property type="entry name" value="AsnB_N"/>
</dbReference>
<evidence type="ECO:0000256" key="8">
    <source>
        <dbReference type="ARBA" id="ARBA00048741"/>
    </source>
</evidence>
<dbReference type="PIRSF" id="PIRSF001589">
    <property type="entry name" value="Asn_synthetase_glu-h"/>
    <property type="match status" value="1"/>
</dbReference>
<dbReference type="GO" id="GO:0006529">
    <property type="term" value="P:asparagine biosynthetic process"/>
    <property type="evidence" value="ECO:0007669"/>
    <property type="project" value="UniProtKB-KW"/>
</dbReference>
<dbReference type="OrthoDB" id="9763290at2"/>
<protein>
    <recommendedName>
        <fullName evidence="3">asparagine synthase (glutamine-hydrolyzing)</fullName>
        <ecNumber evidence="3">6.3.5.4</ecNumber>
    </recommendedName>
</protein>